<sequence>MVVFQINEGSLFCADGRNWSNATHIVSANAATSLTMFPAPHMNNITGEADDTRRTLARLYYHRDGRIDEYIFNEKEDFGWVDGEERTLIPYHMLDNDERRFVS</sequence>
<dbReference type="EMBL" id="JAQQWL010000015">
    <property type="protein sequence ID" value="KAK8041332.1"/>
    <property type="molecule type" value="Genomic_DNA"/>
</dbReference>
<evidence type="ECO:0000313" key="2">
    <source>
        <dbReference type="Proteomes" id="UP001480595"/>
    </source>
</evidence>
<name>A0ABR1T4I4_9PEZI</name>
<accession>A0ABR1T4I4</accession>
<evidence type="ECO:0000313" key="1">
    <source>
        <dbReference type="EMBL" id="KAK8041332.1"/>
    </source>
</evidence>
<protein>
    <submittedName>
        <fullName evidence="1">Uncharacterized protein</fullName>
    </submittedName>
</protein>
<dbReference type="RefSeq" id="XP_066708877.1">
    <property type="nucleotide sequence ID" value="XM_066865748.1"/>
</dbReference>
<organism evidence="1 2">
    <name type="scientific">Apiospora phragmitis</name>
    <dbReference type="NCBI Taxonomy" id="2905665"/>
    <lineage>
        <taxon>Eukaryota</taxon>
        <taxon>Fungi</taxon>
        <taxon>Dikarya</taxon>
        <taxon>Ascomycota</taxon>
        <taxon>Pezizomycotina</taxon>
        <taxon>Sordariomycetes</taxon>
        <taxon>Xylariomycetidae</taxon>
        <taxon>Amphisphaeriales</taxon>
        <taxon>Apiosporaceae</taxon>
        <taxon>Apiospora</taxon>
    </lineage>
</organism>
<dbReference type="Proteomes" id="UP001480595">
    <property type="component" value="Unassembled WGS sequence"/>
</dbReference>
<proteinExistence type="predicted"/>
<gene>
    <name evidence="1" type="ORF">PG994_014339</name>
</gene>
<reference evidence="1 2" key="1">
    <citation type="submission" date="2023-01" db="EMBL/GenBank/DDBJ databases">
        <title>Analysis of 21 Apiospora genomes using comparative genomics revels a genus with tremendous synthesis potential of carbohydrate active enzymes and secondary metabolites.</title>
        <authorList>
            <person name="Sorensen T."/>
        </authorList>
    </citation>
    <scope>NUCLEOTIDE SEQUENCE [LARGE SCALE GENOMIC DNA]</scope>
    <source>
        <strain evidence="1 2">CBS 135458</strain>
    </source>
</reference>
<comment type="caution">
    <text evidence="1">The sequence shown here is derived from an EMBL/GenBank/DDBJ whole genome shotgun (WGS) entry which is preliminary data.</text>
</comment>
<dbReference type="GeneID" id="92098811"/>
<keyword evidence="2" id="KW-1185">Reference proteome</keyword>